<dbReference type="AlphaFoldDB" id="A0A286AEJ6"/>
<keyword evidence="5" id="KW-1185">Reference proteome</keyword>
<dbReference type="OrthoDB" id="6475864at2"/>
<evidence type="ECO:0000259" key="3">
    <source>
        <dbReference type="Pfam" id="PF18998"/>
    </source>
</evidence>
<dbReference type="InterPro" id="IPR044060">
    <property type="entry name" value="Bacterial_rp_domain"/>
</dbReference>
<name>A0A286AEJ6_9SPHI</name>
<dbReference type="EMBL" id="OCMT01000005">
    <property type="protein sequence ID" value="SOD20323.1"/>
    <property type="molecule type" value="Genomic_DNA"/>
</dbReference>
<dbReference type="InterPro" id="IPR026444">
    <property type="entry name" value="Secre_tail"/>
</dbReference>
<protein>
    <submittedName>
        <fullName evidence="4">Por secretion system C-terminal sorting domain-containing protein</fullName>
    </submittedName>
</protein>
<dbReference type="InterPro" id="IPR039513">
    <property type="entry name" value="PL-6"/>
</dbReference>
<dbReference type="SUPFAM" id="SSF51126">
    <property type="entry name" value="Pectin lyase-like"/>
    <property type="match status" value="1"/>
</dbReference>
<gene>
    <name evidence="4" type="ORF">SAMN06297358_4038</name>
</gene>
<keyword evidence="1" id="KW-0732">Signal</keyword>
<dbReference type="InterPro" id="IPR011050">
    <property type="entry name" value="Pectin_lyase_fold/virulence"/>
</dbReference>
<dbReference type="CDD" id="cd14251">
    <property type="entry name" value="PL-6"/>
    <property type="match status" value="1"/>
</dbReference>
<evidence type="ECO:0000313" key="4">
    <source>
        <dbReference type="EMBL" id="SOD20323.1"/>
    </source>
</evidence>
<dbReference type="NCBIfam" id="TIGR04183">
    <property type="entry name" value="Por_Secre_tail"/>
    <property type="match status" value="1"/>
</dbReference>
<dbReference type="RefSeq" id="WP_097133832.1">
    <property type="nucleotide sequence ID" value="NZ_OCMT01000005.1"/>
</dbReference>
<dbReference type="Pfam" id="PF14592">
    <property type="entry name" value="Chondroitinas_B"/>
    <property type="match status" value="1"/>
</dbReference>
<proteinExistence type="predicted"/>
<reference evidence="5" key="1">
    <citation type="submission" date="2017-09" db="EMBL/GenBank/DDBJ databases">
        <authorList>
            <person name="Varghese N."/>
            <person name="Submissions S."/>
        </authorList>
    </citation>
    <scope>NUCLEOTIDE SEQUENCE [LARGE SCALE GENOMIC DNA]</scope>
    <source>
        <strain evidence="5">CGMCC 1.12803</strain>
    </source>
</reference>
<dbReference type="Gene3D" id="2.160.20.10">
    <property type="entry name" value="Single-stranded right-handed beta-helix, Pectin lyase-like"/>
    <property type="match status" value="1"/>
</dbReference>
<dbReference type="InterPro" id="IPR012334">
    <property type="entry name" value="Pectin_lyas_fold"/>
</dbReference>
<feature type="chain" id="PRO_5012899735" evidence="1">
    <location>
        <begin position="21"/>
        <end position="1075"/>
    </location>
</feature>
<feature type="domain" description="Secretion system C-terminal sorting" evidence="2">
    <location>
        <begin position="999"/>
        <end position="1066"/>
    </location>
</feature>
<evidence type="ECO:0000259" key="2">
    <source>
        <dbReference type="Pfam" id="PF18962"/>
    </source>
</evidence>
<evidence type="ECO:0000256" key="1">
    <source>
        <dbReference type="SAM" id="SignalP"/>
    </source>
</evidence>
<dbReference type="Pfam" id="PF18962">
    <property type="entry name" value="Por_Secre_tail"/>
    <property type="match status" value="1"/>
</dbReference>
<dbReference type="Pfam" id="PF18998">
    <property type="entry name" value="Flg_new_2"/>
    <property type="match status" value="2"/>
</dbReference>
<sequence>MKLISYFVAGLLLTQLSSWAQTAIKTSFESPIYTAGSINSQNSWTVVGNAAISATKAKTGTNGLSFNNASSALLVNYNAYGGSVTGIRDVFYTDMWVNPVSFATKGIQIIAYDQYASNAKRIYAIELTVDKKIKVSTGSSSTDTELGTWIQDDWFRLSIKTDLVLGKFKVAINGVLNPAEFSLREAYTPTASMGRAATIKEFHSLRINHTSDTQVASSNFTVDDLYIGKNPIPDISFLASPTARIINVEQPSYGSISLNPAQASYQVNDQVTATLTLPQGYLNNGWTGDLSGTELTKTFNITNNMVVGANVTVDNTAPPAEYTVAVTQPANATITLSPAPTNGKYLSETTVTATVNVASCYQFNGWTGNLSGTQVSKTFAVSGDMSIGAEIAINTTPGITRNVTTVTEFKAALAAMNPGDIISVEDGSYDLSSLTVNRSACPNRPIVIKAKNQGQAILNGATALVLDGLQYVTLQGFSFRSANVGTGIKMLNCSRVRITRNSFKLDETNINSCNWLYIGDTFGSTAPLKSGHNRVDYNLFEGKTKSGKFILLDGNINQQTQYDTIAYNVFRNNGPREENEKETIRIGVSTLSQSNGYTVVEYNLFEDCDGDPEIVSVKSFANTVRYNTFRRCLGTVCLRQGNNSIVEGNYFFGEGKTAIYTNENGNSSTIGAGGVRVYGKGHKIFNNYFSGLTGSIFDAAITITNGDAYNVANPTDLAKHYVPENLEVVFNTFVNNKSNIEIGYKYDKAPINCLIANNIVKENATQIIKSYSAESLAGVNFSNNIMYPTGTSTIGISAANTQIQNIDPLLEQPVCNGSGCEQQKAYEVLRLSASSPAINASTGNFSYAATDYEKQSRVGLADIGADEYDRNNMVQVSALDESNVGPNAVAFNYSYFDVLPITLVSFDAAYRNQQVELKWNVAKQENVKRYEVEWRTDFSDFKAVADLSPVQGQLNYIAKHSSPIVGNNYYRLKTVDENGDVDFFEEKAVRVLSSQLAKLYPNPAIKAFTVDFGYTATGSVKVKMVSVLGSSVYEQVVSGVSSCQIPVSTLAQGMYFVQFINAEKKMVSLPVIVSH</sequence>
<dbReference type="Proteomes" id="UP000219281">
    <property type="component" value="Unassembled WGS sequence"/>
</dbReference>
<accession>A0A286AEJ6</accession>
<feature type="domain" description="Bacterial repeat" evidence="3">
    <location>
        <begin position="322"/>
        <end position="387"/>
    </location>
</feature>
<organism evidence="4 5">
    <name type="scientific">Pedobacter xixiisoli</name>
    <dbReference type="NCBI Taxonomy" id="1476464"/>
    <lineage>
        <taxon>Bacteria</taxon>
        <taxon>Pseudomonadati</taxon>
        <taxon>Bacteroidota</taxon>
        <taxon>Sphingobacteriia</taxon>
        <taxon>Sphingobacteriales</taxon>
        <taxon>Sphingobacteriaceae</taxon>
        <taxon>Pedobacter</taxon>
    </lineage>
</organism>
<feature type="signal peptide" evidence="1">
    <location>
        <begin position="1"/>
        <end position="20"/>
    </location>
</feature>
<feature type="domain" description="Bacterial repeat" evidence="3">
    <location>
        <begin position="248"/>
        <end position="310"/>
    </location>
</feature>
<evidence type="ECO:0000313" key="5">
    <source>
        <dbReference type="Proteomes" id="UP000219281"/>
    </source>
</evidence>